<organism evidence="4 5">
    <name type="scientific">Streptomyces stramineus</name>
    <dbReference type="NCBI Taxonomy" id="173861"/>
    <lineage>
        <taxon>Bacteria</taxon>
        <taxon>Bacillati</taxon>
        <taxon>Actinomycetota</taxon>
        <taxon>Actinomycetes</taxon>
        <taxon>Kitasatosporales</taxon>
        <taxon>Streptomycetaceae</taxon>
        <taxon>Streptomyces</taxon>
    </lineage>
</organism>
<keyword evidence="5" id="KW-1185">Reference proteome</keyword>
<dbReference type="SUPFAM" id="SSF56601">
    <property type="entry name" value="beta-lactamase/transpeptidase-like"/>
    <property type="match status" value="1"/>
</dbReference>
<evidence type="ECO:0000313" key="4">
    <source>
        <dbReference type="EMBL" id="GAA0442452.1"/>
    </source>
</evidence>
<dbReference type="Proteomes" id="UP001499895">
    <property type="component" value="Unassembled WGS sequence"/>
</dbReference>
<dbReference type="PANTHER" id="PTHR46825:SF7">
    <property type="entry name" value="D-ALANYL-D-ALANINE CARBOXYPEPTIDASE"/>
    <property type="match status" value="1"/>
</dbReference>
<evidence type="ECO:0000256" key="1">
    <source>
        <dbReference type="SAM" id="MobiDB-lite"/>
    </source>
</evidence>
<feature type="chain" id="PRO_5046735999" description="Beta-lactamase-related domain-containing protein" evidence="2">
    <location>
        <begin position="38"/>
        <end position="614"/>
    </location>
</feature>
<dbReference type="InterPro" id="IPR012338">
    <property type="entry name" value="Beta-lactam/transpept-like"/>
</dbReference>
<name>A0ABP3J5B4_9ACTN</name>
<gene>
    <name evidence="4" type="ORF">GCM10009544_01470</name>
</gene>
<comment type="caution">
    <text evidence="4">The sequence shown here is derived from an EMBL/GenBank/DDBJ whole genome shotgun (WGS) entry which is preliminary data.</text>
</comment>
<feature type="domain" description="Beta-lactamase-related" evidence="3">
    <location>
        <begin position="60"/>
        <end position="373"/>
    </location>
</feature>
<proteinExistence type="predicted"/>
<evidence type="ECO:0000313" key="5">
    <source>
        <dbReference type="Proteomes" id="UP001499895"/>
    </source>
</evidence>
<dbReference type="InterPro" id="IPR050491">
    <property type="entry name" value="AmpC-like"/>
</dbReference>
<evidence type="ECO:0000259" key="3">
    <source>
        <dbReference type="Pfam" id="PF00144"/>
    </source>
</evidence>
<sequence>MHAVKGSGRGARAARRRQGRVALVAVLALLSAGALPAASTAAVDDQSQRVLRHDVDAIRSAGVTGVQAEVRTPRGRWSARSGVADLGTGRPVPKGGYFRMGSNTKTFVATVVLQLAGQRRLSLDDTVDRWLPGVVQGNGNDGTRITLRQLLQHTSGLYDYANDLPVLTSAQGYRCHWNDDIPPERLLAIAMRHKPGDGSWSYSNTNYVVLGMIIKKVTGRDWSTEVADRILRPLRLTNTFAPHTLTPQRRAYLPRPHARGYEQFTEGGPLIDTTRLNHSWAGPAAELITTTDDLTRFWQALMGGRLLRPAQLAEMRTTVDTRLGGRYGLGVARLPLPCGGWYWTHPGSVPGYATRAGVTGDGRRAVVLSLSSRVMAWQPVEKATDTAIQHALCRTDHHGGRLLTELSDRAPSHPTAAGVSARLGVAEEKVVARRELDQDPVDQGWARGVGHDAEHGTDVPPGGLLGRAVDPGGSRPDEPLGREWLMRLQRVEQDECQRLGEPGGQLGSHFSHQMRTEQGENDAGGPFGLGLCGVFAAVLDCGQERAPVHRHWFLPSGRPVGEACRAGGARIRDPRPSLPVQPLICLRVSPPLMAILRGLACSATGIRSRSTPAS</sequence>
<feature type="signal peptide" evidence="2">
    <location>
        <begin position="1"/>
        <end position="37"/>
    </location>
</feature>
<feature type="region of interest" description="Disordered" evidence="1">
    <location>
        <begin position="442"/>
        <end position="480"/>
    </location>
</feature>
<dbReference type="Pfam" id="PF00144">
    <property type="entry name" value="Beta-lactamase"/>
    <property type="match status" value="1"/>
</dbReference>
<dbReference type="Gene3D" id="3.40.710.10">
    <property type="entry name" value="DD-peptidase/beta-lactamase superfamily"/>
    <property type="match status" value="1"/>
</dbReference>
<protein>
    <recommendedName>
        <fullName evidence="3">Beta-lactamase-related domain-containing protein</fullName>
    </recommendedName>
</protein>
<dbReference type="InterPro" id="IPR001466">
    <property type="entry name" value="Beta-lactam-related"/>
</dbReference>
<evidence type="ECO:0000256" key="2">
    <source>
        <dbReference type="SAM" id="SignalP"/>
    </source>
</evidence>
<dbReference type="PANTHER" id="PTHR46825">
    <property type="entry name" value="D-ALANYL-D-ALANINE-CARBOXYPEPTIDASE/ENDOPEPTIDASE AMPH"/>
    <property type="match status" value="1"/>
</dbReference>
<keyword evidence="2" id="KW-0732">Signal</keyword>
<reference evidence="5" key="1">
    <citation type="journal article" date="2019" name="Int. J. Syst. Evol. Microbiol.">
        <title>The Global Catalogue of Microorganisms (GCM) 10K type strain sequencing project: providing services to taxonomists for standard genome sequencing and annotation.</title>
        <authorList>
            <consortium name="The Broad Institute Genomics Platform"/>
            <consortium name="The Broad Institute Genome Sequencing Center for Infectious Disease"/>
            <person name="Wu L."/>
            <person name="Ma J."/>
        </authorList>
    </citation>
    <scope>NUCLEOTIDE SEQUENCE [LARGE SCALE GENOMIC DNA]</scope>
    <source>
        <strain evidence="5">JCM 10649</strain>
    </source>
</reference>
<dbReference type="EMBL" id="BAAAHB010000001">
    <property type="protein sequence ID" value="GAA0442452.1"/>
    <property type="molecule type" value="Genomic_DNA"/>
</dbReference>
<accession>A0ABP3J5B4</accession>